<evidence type="ECO:0000256" key="5">
    <source>
        <dbReference type="SAM" id="Phobius"/>
    </source>
</evidence>
<reference evidence="6" key="1">
    <citation type="submission" date="2021-08" db="EMBL/GenBank/DDBJ databases">
        <title>Comparative analyses of Brucepasteria parasyntrophica and Teretinema zuelzerae.</title>
        <authorList>
            <person name="Song Y."/>
            <person name="Brune A."/>
        </authorList>
    </citation>
    <scope>NUCLEOTIDE SEQUENCE</scope>
    <source>
        <strain evidence="6">DSM 1903</strain>
    </source>
</reference>
<accession>A0AAE3EJ94</accession>
<name>A0AAE3EJ94_9SPIR</name>
<dbReference type="EMBL" id="JAINWA010000003">
    <property type="protein sequence ID" value="MCD1654801.1"/>
    <property type="molecule type" value="Genomic_DNA"/>
</dbReference>
<dbReference type="Proteomes" id="UP001198163">
    <property type="component" value="Unassembled WGS sequence"/>
</dbReference>
<evidence type="ECO:0000256" key="4">
    <source>
        <dbReference type="ARBA" id="ARBA00023136"/>
    </source>
</evidence>
<feature type="transmembrane region" description="Helical" evidence="5">
    <location>
        <begin position="103"/>
        <end position="123"/>
    </location>
</feature>
<dbReference type="RefSeq" id="WP_230755359.1">
    <property type="nucleotide sequence ID" value="NZ_JAINWA010000003.1"/>
</dbReference>
<keyword evidence="4 5" id="KW-0472">Membrane</keyword>
<dbReference type="AlphaFoldDB" id="A0AAE3EJ94"/>
<evidence type="ECO:0000256" key="2">
    <source>
        <dbReference type="ARBA" id="ARBA00022692"/>
    </source>
</evidence>
<evidence type="ECO:0000256" key="3">
    <source>
        <dbReference type="ARBA" id="ARBA00022989"/>
    </source>
</evidence>
<dbReference type="GO" id="GO:0016020">
    <property type="term" value="C:membrane"/>
    <property type="evidence" value="ECO:0007669"/>
    <property type="project" value="UniProtKB-SubCell"/>
</dbReference>
<comment type="caution">
    <text evidence="6">The sequence shown here is derived from an EMBL/GenBank/DDBJ whole genome shotgun (WGS) entry which is preliminary data.</text>
</comment>
<evidence type="ECO:0000256" key="1">
    <source>
        <dbReference type="ARBA" id="ARBA00004141"/>
    </source>
</evidence>
<protein>
    <submittedName>
        <fullName evidence="6">CvpA family protein</fullName>
    </submittedName>
</protein>
<dbReference type="Pfam" id="PF02674">
    <property type="entry name" value="Colicin_V"/>
    <property type="match status" value="1"/>
</dbReference>
<gene>
    <name evidence="6" type="ORF">K7J14_08800</name>
</gene>
<organism evidence="6 7">
    <name type="scientific">Teretinema zuelzerae</name>
    <dbReference type="NCBI Taxonomy" id="156"/>
    <lineage>
        <taxon>Bacteria</taxon>
        <taxon>Pseudomonadati</taxon>
        <taxon>Spirochaetota</taxon>
        <taxon>Spirochaetia</taxon>
        <taxon>Spirochaetales</taxon>
        <taxon>Treponemataceae</taxon>
        <taxon>Teretinema</taxon>
    </lineage>
</organism>
<feature type="transmembrane region" description="Helical" evidence="5">
    <location>
        <begin position="62"/>
        <end position="83"/>
    </location>
</feature>
<proteinExistence type="predicted"/>
<feature type="transmembrane region" description="Helical" evidence="5">
    <location>
        <begin position="34"/>
        <end position="50"/>
    </location>
</feature>
<keyword evidence="7" id="KW-1185">Reference proteome</keyword>
<dbReference type="InterPro" id="IPR003825">
    <property type="entry name" value="Colicin-V_CvpA"/>
</dbReference>
<sequence length="161" mass="17423">MTIAPFDLVCLLIIVLLVIKVTLTGFIAEFFSRAAILIGLMGGILFFRTLEPYAARILGPGVFAAPASFLSIFLVLYLAIKLLQQLAGNAFEGETMANLDRALGFFLGFAEGVLLVMVVLSLMTMQPWFDVSSLLEGSLFARLLLPFVQEGRSAISGFLPA</sequence>
<comment type="subcellular location">
    <subcellularLocation>
        <location evidence="1">Membrane</location>
        <topology evidence="1">Multi-pass membrane protein</topology>
    </subcellularLocation>
</comment>
<evidence type="ECO:0000313" key="7">
    <source>
        <dbReference type="Proteomes" id="UP001198163"/>
    </source>
</evidence>
<keyword evidence="3 5" id="KW-1133">Transmembrane helix</keyword>
<keyword evidence="2 5" id="KW-0812">Transmembrane</keyword>
<dbReference type="GO" id="GO:0009403">
    <property type="term" value="P:toxin biosynthetic process"/>
    <property type="evidence" value="ECO:0007669"/>
    <property type="project" value="InterPro"/>
</dbReference>
<evidence type="ECO:0000313" key="6">
    <source>
        <dbReference type="EMBL" id="MCD1654801.1"/>
    </source>
</evidence>